<evidence type="ECO:0000259" key="4">
    <source>
        <dbReference type="PROSITE" id="PS50949"/>
    </source>
</evidence>
<dbReference type="Pfam" id="PF00392">
    <property type="entry name" value="GntR"/>
    <property type="match status" value="1"/>
</dbReference>
<evidence type="ECO:0000313" key="6">
    <source>
        <dbReference type="Proteomes" id="UP000241010"/>
    </source>
</evidence>
<dbReference type="RefSeq" id="WP_107662241.1">
    <property type="nucleotide sequence ID" value="NZ_PZKG01000005.1"/>
</dbReference>
<dbReference type="CDD" id="cd07377">
    <property type="entry name" value="WHTH_GntR"/>
    <property type="match status" value="1"/>
</dbReference>
<keyword evidence="1" id="KW-0805">Transcription regulation</keyword>
<dbReference type="SMART" id="SM00345">
    <property type="entry name" value="HTH_GNTR"/>
    <property type="match status" value="1"/>
</dbReference>
<dbReference type="EMBL" id="PZKG01000005">
    <property type="protein sequence ID" value="PTE23392.1"/>
    <property type="molecule type" value="Genomic_DNA"/>
</dbReference>
<dbReference type="PRINTS" id="PR00035">
    <property type="entry name" value="HTHGNTR"/>
</dbReference>
<proteinExistence type="predicted"/>
<dbReference type="InterPro" id="IPR000524">
    <property type="entry name" value="Tscrpt_reg_HTH_GntR"/>
</dbReference>
<keyword evidence="2" id="KW-0238">DNA-binding</keyword>
<dbReference type="PANTHER" id="PTHR43537">
    <property type="entry name" value="TRANSCRIPTIONAL REGULATOR, GNTR FAMILY"/>
    <property type="match status" value="1"/>
</dbReference>
<dbReference type="InterPro" id="IPR008920">
    <property type="entry name" value="TF_FadR/GntR_C"/>
</dbReference>
<comment type="caution">
    <text evidence="5">The sequence shown here is derived from an EMBL/GenBank/DDBJ whole genome shotgun (WGS) entry which is preliminary data.</text>
</comment>
<dbReference type="Pfam" id="PF07729">
    <property type="entry name" value="FCD"/>
    <property type="match status" value="1"/>
</dbReference>
<dbReference type="GO" id="GO:0003700">
    <property type="term" value="F:DNA-binding transcription factor activity"/>
    <property type="evidence" value="ECO:0007669"/>
    <property type="project" value="InterPro"/>
</dbReference>
<dbReference type="PROSITE" id="PS50949">
    <property type="entry name" value="HTH_GNTR"/>
    <property type="match status" value="1"/>
</dbReference>
<dbReference type="SMART" id="SM00895">
    <property type="entry name" value="FCD"/>
    <property type="match status" value="1"/>
</dbReference>
<sequence>MTRLLEKGFGGRRAGNNHAQVVQALGRAIVEGRFLPGTLLPGDDELELTYGVSRTVLREAMKTLAAKGLLVARARIGTKVTPRRNWNLFDADVLTWHMDSGIGSGFLNQLFEMRLSIEPHAARLASLHAGPEDLARLQGHVEAMREAPDDRAFALADLDFHTAILEASGNVFMYSVGAVIEAALLSSFRLSSPAADPGVQAEVADAHGRIVAALAARDADAAAAAMGAVIDFGRDRLSQVIEAQE</sequence>
<dbReference type="InterPro" id="IPR036388">
    <property type="entry name" value="WH-like_DNA-bd_sf"/>
</dbReference>
<evidence type="ECO:0000256" key="3">
    <source>
        <dbReference type="ARBA" id="ARBA00023163"/>
    </source>
</evidence>
<dbReference type="InterPro" id="IPR036390">
    <property type="entry name" value="WH_DNA-bd_sf"/>
</dbReference>
<dbReference type="SUPFAM" id="SSF48008">
    <property type="entry name" value="GntR ligand-binding domain-like"/>
    <property type="match status" value="1"/>
</dbReference>
<dbReference type="PANTHER" id="PTHR43537:SF44">
    <property type="entry name" value="GNTR FAMILY REGULATORY PROTEIN"/>
    <property type="match status" value="1"/>
</dbReference>
<dbReference type="Proteomes" id="UP000241010">
    <property type="component" value="Unassembled WGS sequence"/>
</dbReference>
<name>A0A2T4JZP8_9RHOB</name>
<protein>
    <submittedName>
        <fullName evidence="5">GntR family transcriptional regulator</fullName>
    </submittedName>
</protein>
<dbReference type="OrthoDB" id="9028214at2"/>
<dbReference type="AlphaFoldDB" id="A0A2T4JZP8"/>
<dbReference type="InterPro" id="IPR011711">
    <property type="entry name" value="GntR_C"/>
</dbReference>
<accession>A0A2T4JZP8</accession>
<evidence type="ECO:0000256" key="2">
    <source>
        <dbReference type="ARBA" id="ARBA00023125"/>
    </source>
</evidence>
<evidence type="ECO:0000313" key="5">
    <source>
        <dbReference type="EMBL" id="PTE23392.1"/>
    </source>
</evidence>
<dbReference type="Gene3D" id="1.20.120.530">
    <property type="entry name" value="GntR ligand-binding domain-like"/>
    <property type="match status" value="1"/>
</dbReference>
<keyword evidence="6" id="KW-1185">Reference proteome</keyword>
<feature type="domain" description="HTH gntR-type" evidence="4">
    <location>
        <begin position="15"/>
        <end position="83"/>
    </location>
</feature>
<evidence type="ECO:0000256" key="1">
    <source>
        <dbReference type="ARBA" id="ARBA00023015"/>
    </source>
</evidence>
<reference evidence="5 6" key="1">
    <citation type="submission" date="2018-03" db="EMBL/GenBank/DDBJ databases">
        <title>Cereibacter changlensis.</title>
        <authorList>
            <person name="Meyer T.E."/>
            <person name="Miller S."/>
            <person name="Lodha T."/>
            <person name="Gandham S."/>
            <person name="Chintalapati S."/>
            <person name="Chintalapati V.R."/>
        </authorList>
    </citation>
    <scope>NUCLEOTIDE SEQUENCE [LARGE SCALE GENOMIC DNA]</scope>
    <source>
        <strain evidence="5 6">JA139</strain>
    </source>
</reference>
<dbReference type="SUPFAM" id="SSF46785">
    <property type="entry name" value="Winged helix' DNA-binding domain"/>
    <property type="match status" value="1"/>
</dbReference>
<gene>
    <name evidence="5" type="ORF">C5F48_02045</name>
</gene>
<organism evidence="5 6">
    <name type="scientific">Cereibacter changlensis JA139</name>
    <dbReference type="NCBI Taxonomy" id="1188249"/>
    <lineage>
        <taxon>Bacteria</taxon>
        <taxon>Pseudomonadati</taxon>
        <taxon>Pseudomonadota</taxon>
        <taxon>Alphaproteobacteria</taxon>
        <taxon>Rhodobacterales</taxon>
        <taxon>Paracoccaceae</taxon>
        <taxon>Cereibacter</taxon>
    </lineage>
</organism>
<dbReference type="Gene3D" id="1.10.10.10">
    <property type="entry name" value="Winged helix-like DNA-binding domain superfamily/Winged helix DNA-binding domain"/>
    <property type="match status" value="1"/>
</dbReference>
<keyword evidence="3" id="KW-0804">Transcription</keyword>
<dbReference type="GO" id="GO:0003677">
    <property type="term" value="F:DNA binding"/>
    <property type="evidence" value="ECO:0007669"/>
    <property type="project" value="UniProtKB-KW"/>
</dbReference>